<accession>A0A8H7ILQ5</accession>
<gene>
    <name evidence="3" type="ORF">RHS01_01078</name>
</gene>
<feature type="coiled-coil region" evidence="1">
    <location>
        <begin position="208"/>
        <end position="316"/>
    </location>
</feature>
<dbReference type="Proteomes" id="UP000614334">
    <property type="component" value="Unassembled WGS sequence"/>
</dbReference>
<protein>
    <submittedName>
        <fullName evidence="3">Uncharacterized protein</fullName>
    </submittedName>
</protein>
<feature type="region of interest" description="Disordered" evidence="2">
    <location>
        <begin position="1"/>
        <end position="199"/>
    </location>
</feature>
<proteinExistence type="predicted"/>
<feature type="compositionally biased region" description="Polar residues" evidence="2">
    <location>
        <begin position="88"/>
        <end position="101"/>
    </location>
</feature>
<dbReference type="Gene3D" id="1.10.287.1490">
    <property type="match status" value="1"/>
</dbReference>
<evidence type="ECO:0000256" key="1">
    <source>
        <dbReference type="SAM" id="Coils"/>
    </source>
</evidence>
<feature type="compositionally biased region" description="Polar residues" evidence="2">
    <location>
        <begin position="117"/>
        <end position="127"/>
    </location>
</feature>
<feature type="compositionally biased region" description="Low complexity" evidence="2">
    <location>
        <begin position="172"/>
        <end position="189"/>
    </location>
</feature>
<keyword evidence="1" id="KW-0175">Coiled coil</keyword>
<reference evidence="3" key="1">
    <citation type="submission" date="2020-09" db="EMBL/GenBank/DDBJ databases">
        <title>Comparative genome analyses of four rice-infecting Rhizoctonia solani isolates reveal extensive enrichment of homogalacturonan modification genes.</title>
        <authorList>
            <person name="Lee D.-Y."/>
            <person name="Jeon J."/>
            <person name="Kim K.-T."/>
            <person name="Cheong K."/>
            <person name="Song H."/>
            <person name="Choi G."/>
            <person name="Ko J."/>
            <person name="Opiyo S.O."/>
            <person name="Zuo S."/>
            <person name="Madhav S."/>
            <person name="Lee Y.-H."/>
            <person name="Wang G.-L."/>
        </authorList>
    </citation>
    <scope>NUCLEOTIDE SEQUENCE</scope>
    <source>
        <strain evidence="3">AG1-IA B2</strain>
    </source>
</reference>
<comment type="caution">
    <text evidence="3">The sequence shown here is derived from an EMBL/GenBank/DDBJ whole genome shotgun (WGS) entry which is preliminary data.</text>
</comment>
<sequence>MAEVERAPSVTEQVEDTKEATLPLTPVSDGDGFKHGDHEDHPNETPGPAEPAHEPEPEPSSESAEMDTPAENKKTAPASMSPAKPRASISTGARTRTTSLATGKVDSKAPAASASARKTSLAKTNQPTPAPASKRVSLTPSTATSSKPTGPGKTADMLVNPPSHPNSSYYRPSATAVAKAPTAKPTGKPTPHPALRFFPFPSAKDAKYEVFERELKEKNEEVLSLREQVKTLEENVTSLKESSKHALGSSELDKSKLQSLLEEAKKELNETLSNLDTKDFEYTELAARVQEFENTIAELRSANDVAKLEISALKEQHSTQGDLVAAAAIEHEALLKARADLEAIRVETEALTASHQASIEQFQIQIKETEAKLSAAEATISQLRSQISTFESEREELKNRISELEVEILEIREENEVDADNHAKELVKLKDAHSKELADAKSRLQADLEKIEMAHEEAVKKLEAAITAAGVEHTTKLDTALKEAQESAAESKKSALAALEEAHAKTVEVLQAQSSQELAEAKESHERSAALVAQEVENLKTELASQEDKYAAKVREVKVEHDKLVEDAYHRAKAIRSSHREELSHAEDTHREALESATKPLEKKINNLTVEANAARDDLAKAKNTISAQVTETKALQQQVSDLKQSLDKAASSSPKTTPSAEIESLRNELREMKDDYNALNDVYKSMQENYVATVNNHKLELEEAAKGRIEALETLKSKHEAEKAQFAEERASLLRKVEEERDRALSTLNSSRSPPVTPKHSRILSNGSRDNLERLHHANDARLTQLETEHKQAVAQLTINLMEIKDEKDRMSEEFGRRITELEDEKKQLGEELERKNMELSFQEEELNDTQDEVKQLQDELERLKAMTHEQAA</sequence>
<evidence type="ECO:0000256" key="2">
    <source>
        <dbReference type="SAM" id="MobiDB-lite"/>
    </source>
</evidence>
<dbReference type="PANTHER" id="PTHR33472:SF28">
    <property type="entry name" value="BROMO AND FHA DOMAIN-CONTAINING PROTEIN DDB_G0267958"/>
    <property type="match status" value="1"/>
</dbReference>
<dbReference type="Gene3D" id="1.20.5.340">
    <property type="match status" value="1"/>
</dbReference>
<evidence type="ECO:0000313" key="4">
    <source>
        <dbReference type="Proteomes" id="UP000614334"/>
    </source>
</evidence>
<feature type="compositionally biased region" description="Low complexity" evidence="2">
    <location>
        <begin position="649"/>
        <end position="661"/>
    </location>
</feature>
<feature type="region of interest" description="Disordered" evidence="2">
    <location>
        <begin position="644"/>
        <end position="664"/>
    </location>
</feature>
<feature type="region of interest" description="Disordered" evidence="2">
    <location>
        <begin position="814"/>
        <end position="836"/>
    </location>
</feature>
<evidence type="ECO:0000313" key="3">
    <source>
        <dbReference type="EMBL" id="KAF8761171.1"/>
    </source>
</evidence>
<dbReference type="PANTHER" id="PTHR33472">
    <property type="entry name" value="OS01G0106600 PROTEIN"/>
    <property type="match status" value="1"/>
</dbReference>
<feature type="coiled-coil region" evidence="1">
    <location>
        <begin position="359"/>
        <end position="556"/>
    </location>
</feature>
<feature type="compositionally biased region" description="Basic and acidic residues" evidence="2">
    <location>
        <begin position="31"/>
        <end position="43"/>
    </location>
</feature>
<dbReference type="AlphaFoldDB" id="A0A8H7ILQ5"/>
<name>A0A8H7ILQ5_9AGAM</name>
<feature type="compositionally biased region" description="Polar residues" evidence="2">
    <location>
        <begin position="136"/>
        <end position="148"/>
    </location>
</feature>
<dbReference type="EMBL" id="JACYCF010000001">
    <property type="protein sequence ID" value="KAF8761171.1"/>
    <property type="molecule type" value="Genomic_DNA"/>
</dbReference>
<organism evidence="3 4">
    <name type="scientific">Rhizoctonia solani</name>
    <dbReference type="NCBI Taxonomy" id="456999"/>
    <lineage>
        <taxon>Eukaryota</taxon>
        <taxon>Fungi</taxon>
        <taxon>Dikarya</taxon>
        <taxon>Basidiomycota</taxon>
        <taxon>Agaricomycotina</taxon>
        <taxon>Agaricomycetes</taxon>
        <taxon>Cantharellales</taxon>
        <taxon>Ceratobasidiaceae</taxon>
        <taxon>Rhizoctonia</taxon>
    </lineage>
</organism>
<dbReference type="Gene3D" id="1.10.287.510">
    <property type="entry name" value="Helix hairpin bin"/>
    <property type="match status" value="1"/>
</dbReference>
<feature type="region of interest" description="Disordered" evidence="2">
    <location>
        <begin position="745"/>
        <end position="771"/>
    </location>
</feature>